<accession>A0A4P7NE83</accession>
<dbReference type="EMBL" id="CP034207">
    <property type="protein sequence ID" value="QBZ60144.1"/>
    <property type="molecule type" value="Genomic_DNA"/>
</dbReference>
<evidence type="ECO:0000313" key="2">
    <source>
        <dbReference type="EMBL" id="QBZ60144.1"/>
    </source>
</evidence>
<sequence>MLYLAQLSIDKLVTKAKNKSESTRVNNPQENSSSRRRHSLGPRYNRQQDQQFRQGSPRMTERRL</sequence>
<gene>
    <name evidence="2" type="ORF">PoMZ_07082</name>
</gene>
<name>A0A4P7NE83_PYROR</name>
<protein>
    <submittedName>
        <fullName evidence="2">Uncharacterized protein</fullName>
    </submittedName>
</protein>
<feature type="compositionally biased region" description="Polar residues" evidence="1">
    <location>
        <begin position="45"/>
        <end position="54"/>
    </location>
</feature>
<evidence type="ECO:0000313" key="3">
    <source>
        <dbReference type="Proteomes" id="UP000294847"/>
    </source>
</evidence>
<feature type="region of interest" description="Disordered" evidence="1">
    <location>
        <begin position="16"/>
        <end position="64"/>
    </location>
</feature>
<evidence type="ECO:0000256" key="1">
    <source>
        <dbReference type="SAM" id="MobiDB-lite"/>
    </source>
</evidence>
<dbReference type="Proteomes" id="UP000294847">
    <property type="component" value="Chromosome 4"/>
</dbReference>
<dbReference type="AlphaFoldDB" id="A0A4P7NE83"/>
<proteinExistence type="predicted"/>
<feature type="compositionally biased region" description="Polar residues" evidence="1">
    <location>
        <begin position="23"/>
        <end position="32"/>
    </location>
</feature>
<organism evidence="2 3">
    <name type="scientific">Pyricularia oryzae</name>
    <name type="common">Rice blast fungus</name>
    <name type="synonym">Magnaporthe oryzae</name>
    <dbReference type="NCBI Taxonomy" id="318829"/>
    <lineage>
        <taxon>Eukaryota</taxon>
        <taxon>Fungi</taxon>
        <taxon>Dikarya</taxon>
        <taxon>Ascomycota</taxon>
        <taxon>Pezizomycotina</taxon>
        <taxon>Sordariomycetes</taxon>
        <taxon>Sordariomycetidae</taxon>
        <taxon>Magnaporthales</taxon>
        <taxon>Pyriculariaceae</taxon>
        <taxon>Pyricularia</taxon>
    </lineage>
</organism>
<reference evidence="2 3" key="1">
    <citation type="journal article" date="2019" name="Mol. Biol. Evol.">
        <title>Blast fungal genomes show frequent chromosomal changes, gene gains and losses, and effector gene turnover.</title>
        <authorList>
            <person name="Gomez Luciano L.B."/>
            <person name="Jason Tsai I."/>
            <person name="Chuma I."/>
            <person name="Tosa Y."/>
            <person name="Chen Y.H."/>
            <person name="Li J.Y."/>
            <person name="Li M.Y."/>
            <person name="Jade Lu M.Y."/>
            <person name="Nakayashiki H."/>
            <person name="Li W.H."/>
        </authorList>
    </citation>
    <scope>NUCLEOTIDE SEQUENCE [LARGE SCALE GENOMIC DNA]</scope>
    <source>
        <strain evidence="2">MZ5-1-6</strain>
    </source>
</reference>